<dbReference type="InterPro" id="IPR027417">
    <property type="entry name" value="P-loop_NTPase"/>
</dbReference>
<dbReference type="Gene3D" id="1.10.860.10">
    <property type="entry name" value="DNAb Helicase, Chain A"/>
    <property type="match status" value="1"/>
</dbReference>
<comment type="caution">
    <text evidence="13">The sequence shown here is derived from an EMBL/GenBank/DDBJ whole genome shotgun (WGS) entry which is preliminary data.</text>
</comment>
<keyword evidence="7" id="KW-0067">ATP-binding</keyword>
<dbReference type="GO" id="GO:0043139">
    <property type="term" value="F:5'-3' DNA helicase activity"/>
    <property type="evidence" value="ECO:0007669"/>
    <property type="project" value="UniProtKB-EC"/>
</dbReference>
<dbReference type="SMART" id="SM00382">
    <property type="entry name" value="AAA"/>
    <property type="match status" value="1"/>
</dbReference>
<evidence type="ECO:0000256" key="2">
    <source>
        <dbReference type="ARBA" id="ARBA00022515"/>
    </source>
</evidence>
<dbReference type="PANTHER" id="PTHR30153:SF2">
    <property type="entry name" value="REPLICATIVE DNA HELICASE"/>
    <property type="match status" value="1"/>
</dbReference>
<dbReference type="RefSeq" id="WP_037015273.1">
    <property type="nucleotide sequence ID" value="NZ_JRMB01000002.1"/>
</dbReference>
<keyword evidence="6 13" id="KW-0347">Helicase</keyword>
<dbReference type="GO" id="GO:1990077">
    <property type="term" value="C:primosome complex"/>
    <property type="evidence" value="ECO:0007669"/>
    <property type="project" value="UniProtKB-KW"/>
</dbReference>
<organism evidence="13 14">
    <name type="scientific">Pseudomonas lutea</name>
    <dbReference type="NCBI Taxonomy" id="243924"/>
    <lineage>
        <taxon>Bacteria</taxon>
        <taxon>Pseudomonadati</taxon>
        <taxon>Pseudomonadota</taxon>
        <taxon>Gammaproteobacteria</taxon>
        <taxon>Pseudomonadales</taxon>
        <taxon>Pseudomonadaceae</taxon>
        <taxon>Pseudomonas</taxon>
    </lineage>
</organism>
<evidence type="ECO:0000256" key="6">
    <source>
        <dbReference type="ARBA" id="ARBA00022806"/>
    </source>
</evidence>
<comment type="catalytic activity">
    <reaction evidence="11">
        <text>ATP + H2O = ADP + phosphate + H(+)</text>
        <dbReference type="Rhea" id="RHEA:13065"/>
        <dbReference type="ChEBI" id="CHEBI:15377"/>
        <dbReference type="ChEBI" id="CHEBI:15378"/>
        <dbReference type="ChEBI" id="CHEBI:30616"/>
        <dbReference type="ChEBI" id="CHEBI:43474"/>
        <dbReference type="ChEBI" id="CHEBI:456216"/>
        <dbReference type="EC" id="5.6.2.3"/>
    </reaction>
</comment>
<dbReference type="Proteomes" id="UP000029719">
    <property type="component" value="Unassembled WGS sequence"/>
</dbReference>
<gene>
    <name evidence="13" type="ORF">LT42_17210</name>
</gene>
<dbReference type="AlphaFoldDB" id="A0A9X0ED25"/>
<feature type="domain" description="SF4 helicase" evidence="12">
    <location>
        <begin position="170"/>
        <end position="433"/>
    </location>
</feature>
<evidence type="ECO:0000256" key="10">
    <source>
        <dbReference type="ARBA" id="ARBA00044969"/>
    </source>
</evidence>
<evidence type="ECO:0000256" key="1">
    <source>
        <dbReference type="ARBA" id="ARBA00008428"/>
    </source>
</evidence>
<evidence type="ECO:0000313" key="13">
    <source>
        <dbReference type="EMBL" id="KGF63640.1"/>
    </source>
</evidence>
<dbReference type="SUPFAM" id="SSF48024">
    <property type="entry name" value="N-terminal domain of DnaB helicase"/>
    <property type="match status" value="1"/>
</dbReference>
<dbReference type="InterPro" id="IPR007694">
    <property type="entry name" value="DNA_helicase_DnaB-like_C"/>
</dbReference>
<evidence type="ECO:0000259" key="12">
    <source>
        <dbReference type="PROSITE" id="PS51199"/>
    </source>
</evidence>
<keyword evidence="3" id="KW-0235">DNA replication</keyword>
<evidence type="ECO:0000256" key="9">
    <source>
        <dbReference type="ARBA" id="ARBA00023235"/>
    </source>
</evidence>
<evidence type="ECO:0000256" key="4">
    <source>
        <dbReference type="ARBA" id="ARBA00022741"/>
    </source>
</evidence>
<keyword evidence="5" id="KW-0378">Hydrolase</keyword>
<dbReference type="Gene3D" id="3.40.50.300">
    <property type="entry name" value="P-loop containing nucleotide triphosphate hydrolases"/>
    <property type="match status" value="1"/>
</dbReference>
<sequence length="459" mass="49643">MSRELFNVDAEHGLLGAMFVDPTLIDEVRSTVEIADFHEIENAALYRAILDCHEAGDPVDVIMVSEHHQYLPDGSSMLAYAATIQSGAQGTSSWKTYARVIRERAVLRKVVETANTISQSANDDLPVAEIIARGQQAMADLRDLDDGEPDYHKVGDILPQVIDTIDSKFSGTAPKGLSTGIPDLDKLIRGLRPGNMVVVAGLPASGKTILGVQIAQYATTQLGGAGLVFSLEMTKEELVTRNIASLGAVDLTRLDEGHSLKDEDWPRITSAVSVLHKARLYVCDQAGMTVARIRSIARQCQRHEGLDVIVVDYITLIAGEGGQNRTLEVGKISTALKNLAKELKVPVIVLAQLNRGPTNRPDKRPRPSDIRDSGQIEQDADVVILVHVDKDTDEGANGVTELIVGKCRHGKPGTCLVQAQGQFVRFVPFGGKPPSDEEVAMGRAVKFTGRNHRGAADDE</sequence>
<proteinExistence type="inferred from homology"/>
<keyword evidence="8" id="KW-0238">DNA-binding</keyword>
<keyword evidence="4" id="KW-0547">Nucleotide-binding</keyword>
<dbReference type="Pfam" id="PF03796">
    <property type="entry name" value="DnaB_C"/>
    <property type="match status" value="1"/>
</dbReference>
<dbReference type="GO" id="GO:0005829">
    <property type="term" value="C:cytosol"/>
    <property type="evidence" value="ECO:0007669"/>
    <property type="project" value="TreeGrafter"/>
</dbReference>
<reference evidence="13 14" key="1">
    <citation type="submission" date="2014-09" db="EMBL/GenBank/DDBJ databases">
        <title>Genome sequence of Pseudomonas lutea strain DSM 17257T.</title>
        <authorList>
            <person name="Kwak Y."/>
            <person name="Shin J.-H."/>
        </authorList>
    </citation>
    <scope>NUCLEOTIDE SEQUENCE [LARGE SCALE GENOMIC DNA]</scope>
    <source>
        <strain evidence="13 14">DSM 17257</strain>
    </source>
</reference>
<dbReference type="GO" id="GO:0016787">
    <property type="term" value="F:hydrolase activity"/>
    <property type="evidence" value="ECO:0007669"/>
    <property type="project" value="UniProtKB-KW"/>
</dbReference>
<evidence type="ECO:0000256" key="7">
    <source>
        <dbReference type="ARBA" id="ARBA00022840"/>
    </source>
</evidence>
<dbReference type="PROSITE" id="PS51199">
    <property type="entry name" value="SF4_HELICASE"/>
    <property type="match status" value="1"/>
</dbReference>
<dbReference type="PANTHER" id="PTHR30153">
    <property type="entry name" value="REPLICATIVE DNA HELICASE DNAB"/>
    <property type="match status" value="1"/>
</dbReference>
<dbReference type="GO" id="GO:0006269">
    <property type="term" value="P:DNA replication, synthesis of primer"/>
    <property type="evidence" value="ECO:0007669"/>
    <property type="project" value="UniProtKB-KW"/>
</dbReference>
<dbReference type="OrthoDB" id="9773982at2"/>
<evidence type="ECO:0000256" key="3">
    <source>
        <dbReference type="ARBA" id="ARBA00022705"/>
    </source>
</evidence>
<dbReference type="InterPro" id="IPR003593">
    <property type="entry name" value="AAA+_ATPase"/>
</dbReference>
<dbReference type="SUPFAM" id="SSF52540">
    <property type="entry name" value="P-loop containing nucleoside triphosphate hydrolases"/>
    <property type="match status" value="1"/>
</dbReference>
<keyword evidence="9" id="KW-0413">Isomerase</keyword>
<evidence type="ECO:0000256" key="8">
    <source>
        <dbReference type="ARBA" id="ARBA00023125"/>
    </source>
</evidence>
<accession>A0A9X0ED25</accession>
<protein>
    <recommendedName>
        <fullName evidence="10">DNA 5'-3' helicase</fullName>
        <ecNumber evidence="10">5.6.2.3</ecNumber>
    </recommendedName>
</protein>
<dbReference type="EC" id="5.6.2.3" evidence="10"/>
<dbReference type="GO" id="GO:0005524">
    <property type="term" value="F:ATP binding"/>
    <property type="evidence" value="ECO:0007669"/>
    <property type="project" value="UniProtKB-KW"/>
</dbReference>
<keyword evidence="2" id="KW-0639">Primosome</keyword>
<evidence type="ECO:0000313" key="14">
    <source>
        <dbReference type="Proteomes" id="UP000029719"/>
    </source>
</evidence>
<dbReference type="Pfam" id="PF00772">
    <property type="entry name" value="DnaB"/>
    <property type="match status" value="1"/>
</dbReference>
<dbReference type="InterPro" id="IPR016136">
    <property type="entry name" value="DNA_helicase_N/primase_C"/>
</dbReference>
<dbReference type="GO" id="GO:0003677">
    <property type="term" value="F:DNA binding"/>
    <property type="evidence" value="ECO:0007669"/>
    <property type="project" value="UniProtKB-KW"/>
</dbReference>
<dbReference type="CDD" id="cd00984">
    <property type="entry name" value="DnaB_C"/>
    <property type="match status" value="1"/>
</dbReference>
<evidence type="ECO:0000256" key="5">
    <source>
        <dbReference type="ARBA" id="ARBA00022801"/>
    </source>
</evidence>
<dbReference type="InterPro" id="IPR007693">
    <property type="entry name" value="DNA_helicase_DnaB-like_N"/>
</dbReference>
<dbReference type="InterPro" id="IPR036185">
    <property type="entry name" value="DNA_heli_DnaB-like_N_sf"/>
</dbReference>
<evidence type="ECO:0000256" key="11">
    <source>
        <dbReference type="ARBA" id="ARBA00048954"/>
    </source>
</evidence>
<dbReference type="EMBL" id="JRMB01000002">
    <property type="protein sequence ID" value="KGF63640.1"/>
    <property type="molecule type" value="Genomic_DNA"/>
</dbReference>
<comment type="similarity">
    <text evidence="1">Belongs to the helicase family. DnaB subfamily.</text>
</comment>
<name>A0A9X0ED25_9PSED</name>